<dbReference type="FunFam" id="3.40.50.720:FF:000053">
    <property type="entry name" value="Quinone oxidoreductase 1"/>
    <property type="match status" value="1"/>
</dbReference>
<dbReference type="GO" id="GO:0035925">
    <property type="term" value="F:mRNA 3'-UTR AU-rich region binding"/>
    <property type="evidence" value="ECO:0007669"/>
    <property type="project" value="TreeGrafter"/>
</dbReference>
<dbReference type="PANTHER" id="PTHR48106:SF13">
    <property type="entry name" value="QUINONE OXIDOREDUCTASE-RELATED"/>
    <property type="match status" value="1"/>
</dbReference>
<comment type="caution">
    <text evidence="4">The sequence shown here is derived from an EMBL/GenBank/DDBJ whole genome shotgun (WGS) entry which is preliminary data.</text>
</comment>
<dbReference type="InterPro" id="IPR013149">
    <property type="entry name" value="ADH-like_C"/>
</dbReference>
<evidence type="ECO:0000259" key="3">
    <source>
        <dbReference type="SMART" id="SM00829"/>
    </source>
</evidence>
<dbReference type="GO" id="GO:0003960">
    <property type="term" value="F:quinone reductase (NADPH) activity"/>
    <property type="evidence" value="ECO:0007669"/>
    <property type="project" value="InterPro"/>
</dbReference>
<dbReference type="InterPro" id="IPR002364">
    <property type="entry name" value="Quin_OxRdtase/zeta-crystal_CS"/>
</dbReference>
<evidence type="ECO:0000256" key="2">
    <source>
        <dbReference type="ARBA" id="ARBA00023002"/>
    </source>
</evidence>
<accession>A0A940WCG2</accession>
<dbReference type="Pfam" id="PF00107">
    <property type="entry name" value="ADH_zinc_N"/>
    <property type="match status" value="1"/>
</dbReference>
<dbReference type="Gene3D" id="3.90.180.10">
    <property type="entry name" value="Medium-chain alcohol dehydrogenases, catalytic domain"/>
    <property type="match status" value="1"/>
</dbReference>
<dbReference type="InterPro" id="IPR036291">
    <property type="entry name" value="NAD(P)-bd_dom_sf"/>
</dbReference>
<keyword evidence="5" id="KW-1185">Reference proteome</keyword>
<dbReference type="GO" id="GO:0008270">
    <property type="term" value="F:zinc ion binding"/>
    <property type="evidence" value="ECO:0007669"/>
    <property type="project" value="InterPro"/>
</dbReference>
<dbReference type="PROSITE" id="PS01162">
    <property type="entry name" value="QOR_ZETA_CRYSTAL"/>
    <property type="match status" value="1"/>
</dbReference>
<keyword evidence="1" id="KW-0521">NADP</keyword>
<dbReference type="Proteomes" id="UP000674234">
    <property type="component" value="Unassembled WGS sequence"/>
</dbReference>
<dbReference type="Pfam" id="PF08240">
    <property type="entry name" value="ADH_N"/>
    <property type="match status" value="1"/>
</dbReference>
<organism evidence="4 5">
    <name type="scientific">Microbispora oryzae</name>
    <dbReference type="NCBI Taxonomy" id="2806554"/>
    <lineage>
        <taxon>Bacteria</taxon>
        <taxon>Bacillati</taxon>
        <taxon>Actinomycetota</taxon>
        <taxon>Actinomycetes</taxon>
        <taxon>Streptosporangiales</taxon>
        <taxon>Streptosporangiaceae</taxon>
        <taxon>Microbispora</taxon>
    </lineage>
</organism>
<dbReference type="EMBL" id="JAFCNB010000002">
    <property type="protein sequence ID" value="MBP2702901.1"/>
    <property type="molecule type" value="Genomic_DNA"/>
</dbReference>
<keyword evidence="2" id="KW-0560">Oxidoreductase</keyword>
<gene>
    <name evidence="4" type="ORF">JOL79_03675</name>
</gene>
<feature type="domain" description="Enoyl reductase (ER)" evidence="3">
    <location>
        <begin position="10"/>
        <end position="317"/>
    </location>
</feature>
<dbReference type="AlphaFoldDB" id="A0A940WCG2"/>
<dbReference type="InterPro" id="IPR047618">
    <property type="entry name" value="QOR-like"/>
</dbReference>
<dbReference type="InterPro" id="IPR020843">
    <property type="entry name" value="ER"/>
</dbReference>
<reference evidence="4" key="1">
    <citation type="submission" date="2021-02" db="EMBL/GenBank/DDBJ databases">
        <title>Draft genome sequence of Microbispora sp. RL4-1S isolated from rice leaves in Thailand.</title>
        <authorList>
            <person name="Muangham S."/>
            <person name="Duangmal K."/>
        </authorList>
    </citation>
    <scope>NUCLEOTIDE SEQUENCE</scope>
    <source>
        <strain evidence="4">RL4-1S</strain>
    </source>
</reference>
<dbReference type="GO" id="GO:0005829">
    <property type="term" value="C:cytosol"/>
    <property type="evidence" value="ECO:0007669"/>
    <property type="project" value="TreeGrafter"/>
</dbReference>
<dbReference type="SMART" id="SM00829">
    <property type="entry name" value="PKS_ER"/>
    <property type="match status" value="1"/>
</dbReference>
<dbReference type="SUPFAM" id="SSF50129">
    <property type="entry name" value="GroES-like"/>
    <property type="match status" value="1"/>
</dbReference>
<evidence type="ECO:0000313" key="4">
    <source>
        <dbReference type="EMBL" id="MBP2702901.1"/>
    </source>
</evidence>
<dbReference type="InterPro" id="IPR011032">
    <property type="entry name" value="GroES-like_sf"/>
</dbReference>
<dbReference type="GO" id="GO:0070402">
    <property type="term" value="F:NADPH binding"/>
    <property type="evidence" value="ECO:0007669"/>
    <property type="project" value="TreeGrafter"/>
</dbReference>
<dbReference type="PANTHER" id="PTHR48106">
    <property type="entry name" value="QUINONE OXIDOREDUCTASE PIG3-RELATED"/>
    <property type="match status" value="1"/>
</dbReference>
<dbReference type="RefSeq" id="WP_210154225.1">
    <property type="nucleotide sequence ID" value="NZ_JAFCNB010000002.1"/>
</dbReference>
<dbReference type="CDD" id="cd05286">
    <property type="entry name" value="QOR2"/>
    <property type="match status" value="1"/>
</dbReference>
<evidence type="ECO:0000256" key="1">
    <source>
        <dbReference type="ARBA" id="ARBA00022857"/>
    </source>
</evidence>
<name>A0A940WCG2_9ACTN</name>
<dbReference type="InterPro" id="IPR013154">
    <property type="entry name" value="ADH-like_N"/>
</dbReference>
<dbReference type="Gene3D" id="3.40.50.720">
    <property type="entry name" value="NAD(P)-binding Rossmann-like Domain"/>
    <property type="match status" value="1"/>
</dbReference>
<evidence type="ECO:0000313" key="5">
    <source>
        <dbReference type="Proteomes" id="UP000674234"/>
    </source>
</evidence>
<dbReference type="SUPFAM" id="SSF51735">
    <property type="entry name" value="NAD(P)-binding Rossmann-fold domains"/>
    <property type="match status" value="1"/>
</dbReference>
<proteinExistence type="predicted"/>
<sequence length="319" mass="33478">MHAVVVPAYGDSSVLEYRELPDPEPGPGEVLVDVAASGVNFIDVYHRMGRYPRPLPLIPGEEAAGTVTAVGPGVADVVPGDRVAWAQWTGSYATKAVVPADKVIRLPEGLAPDLAAAVMLQGLTAHYLTHSTYAVRPGDDVLVHAAAGGMGLLLTQILKMRGARVIGTVSTPEKEKLARQAGADEVLGYDGFAEGVKRITGSGVHVVYDGVGAATFEGSLASLRPRGMLALYGAASGPVPPFDPQRLNPAGSLFLTRPTLGHYIATREELVSRADDVLGWVASGALKVLVSERYPLAEAGRAHDDLEGRRTTGKLLLIP</sequence>
<protein>
    <submittedName>
        <fullName evidence="4">Quinone oxidoreductase</fullName>
    </submittedName>
</protein>